<feature type="region of interest" description="Disordered" evidence="1">
    <location>
        <begin position="278"/>
        <end position="376"/>
    </location>
</feature>
<name>A0A0S4IXQ6_BODSA</name>
<gene>
    <name evidence="3" type="ORF">BSAL_79645</name>
</gene>
<sequence length="2767" mass="297432">MLSKIPEWWLRCSALLLLCCSSLNLVVVAQNDICTGLRRGYGDSGTTTFPIDMARVGTALSKVSPGSTFGTESNTQVTAMFSICTFLVSCPSVCANCSSMMIRTADAISYTSTNNTCSNVVYFGNAPEFISPPTAPLVSATLMLQYTSGSTTPDHTLYIGLMCDSSIPEHSAPTIDALGFFDVTTVVVQVHHSSFCPETKTVHLNLTHSWGVFTQTREKITATHKRERTASAALTASDPLTPSHALPHTKSVPITNSGALTPSFAGRLSRTASMMLTLTRDKNTKSAPVTLSVSTSSSRSATRTPPPMPTPSATHSMTRTRPSATQSVTRSNIVTGTRPLTMTKSLRVSTTASVTHSNTVTDSESLPHTKSPVPTVSHSVSLTASVTSSLTSTLSRTHIVTASKNTMSTSQALSATATHQRTPTRSINMSHSTSSSFDVTATTTLFPTPSPSVSLRITPSDSTTVTSSATISVSATLTVIPATNVSIHIGENATVYLGSAVPLPILQRVTLQINTEGSSVLQAVAGMALTFSLTTPASSGTSTINAFPPYSPRQINIVAVLSLTPELLPSYTPEAYGSILPVAMCVMLSQRSLANPFIMVMVTVLLNTTTGGIISGGTGINQLKMPQNVPTDNVPDSYGGYALYQLVFPSNAAPVVLLIRPTTLVFLAASMLSNPETPVFSAPSQVIVFNVAPYSVTAPLPYTTLTRLLTMQSTETYVIVYTRDGTDVCARAVGGISGSGVVNITTNMIPFQLIDNDTNKVHAQLVQGNCIRLGNAATGDYINSIVSDFDEGAAEDGWLGSAAHKTVLVPPAVKPLPSFVFRTSVSCTVAAIQLIKVTNGTSGVTLPTYTMLVGDLVAFTACSSTAPVVLSSRIFGSPVDNVDFPFALMVWGGALSLVNTSGGEILATILAPGNSTDQTLLLPFWMPPVDSPVPTPVLETGIQRLPFLMVRNNLLELVELQTVVQSGSKSNVTLILKEIITEDINRHIQAVALLPPFSYDVTNTSSFEGVALISVEPNMVITALLRPSKKALNRSGDDAPPLIHYRQQLVLPSIELDYVLSIKRWNRQATQTKGSSTLIYGNCSFITDLVPRRDGGDVFQTVQGEVFQLNTLRMSFLICVDHTYGIIEVISDMTASPSGVAGGVMRFTTPSYILSAHQQEFTVVSLGQSFYAALTKNGSTAGVSWHAYNPYLQFQSSSLVSPHRAKASNYTTPLPSNGLILSKYYQIELYALKVTGSVLVVRDIVNGGVNVWDYFLGMTCNQSSEFLVIDSAVDATVLDGGITAVSFVCLHDYIPSAFEPSIMISPITILLNASVYDGINRFTHRPTVVLVGSLQKFLGYVPPAYAFVNSGNYQYPEVNLIQFAVVACVASGPPSNVTTVCRIVLAIMGTEILLITPQLSTTQTPAGNWYTVVTGTVSTVYQAIGMQLSQRSSVAYVLSSEGITAFDTMSGAMLWVSNTVSVCRPAQEPLEFSPSNTPCHIEVMDELCDYGGACSVILVGYDNNGLPNILGFDSRGNVGSVPSGAIASVDPSWTFLPANISWSALGTVAFLAELLAPTQKWNSKVYLFSAANLSITCYSVRDTNSSLTELWTAAIVSNDVDSDSTVFSFLTEVLDNARGTGRNPCFGLLRVSDFGIVVALLRCSMPFQEESTGVWRVATYSVMVGLDALTGQLLWEVEPLTYDVLAVTTAGNTIIHQPRSFLADEDRGYVVWNATIMLAQISASPYFFNGSDNASDPWFHSQIEEERNIVGIDVLNGTLLFQIPIPRPSNVSSENEYGASANHFSHIPGTVPSPSALLLSLVPLSSILVITEYASRTTWATDVALFPLGHRITEVQEFYIEHLPSMDAFYLFGTLDIMLDSWRPTAALADWECTNLIPYSQLGLQDLGAGAVSLAVETEGCNASKRLTGILNWTALPRPFDNWWQAQQASRIANNAPLLGSVSTLSVPGQSIAGNFDFALLRHTGIVNLDVSSNELAGVLTSFDGLPTTVEFVNLSNQALYAGTQLPGAAASKLFTSIESLSYLQEATFLQSLDLSKNILSASISRDFLLYVPPSLRFLNLSDTNLFGQLFDFTRPVDNASSSHSFVAEPKTPREFNAVWKAILGRNASGSGLSVIDVSHNFFEDDPTTSRLMSAFCSDLYIPSITAMFLQNNRIASVAPPNFYNINTTNASDVTTFVNQCRLTYVDFSHNNISGALDFTSIAKTLLTLNLSHNDLRDVVDLTDLPTLWHANLSTLDVTFNPMLAGVLSPQCPPISPKLYYDPTQMPCTENNGGSSNSLYTEAICSDTRQSSMILPYLDPDSGHAVPGRLTMYYTQNQTADPSTEMYLTNCSFDTSSLLRFADGRIGYLDLFVYDTAACLPRNMLILDAYIDLAPTTPQSNAGAPTPNSSMVIANISIRFFRNATDAANITLASVATVLPDADTPIYWSNFTNGSCTYLGGSYCMLDTDSTPYRLEASASTGVALFQYGGYSQTILTTHVCYYNATVMVLPVALGGSALFPNRALLEPLVNCLPSTLGAYVAITTDGSNQIEIQDTTPVPAQFEAQICDHLPSPTNCPAMPHFTPPTSIAEAELAETCVDGFCADVKSIMWQPCGTSIWNYDGFHGVGECIPLSDILRLPMTTLKDPSPPACVYESDPPTCSQYAGRWTSFGVNLLLQAIQPDFYNNSLIQTYKENCDPEHPPLCANPKNNTIAPTLNETDDRVFCYLLELLSQPTSQIMVTGYCDNAGQSVFLTTCGDGPHIPILQLNSSTCLNGIVRKTRRTYGM</sequence>
<reference evidence="4" key="1">
    <citation type="submission" date="2015-09" db="EMBL/GenBank/DDBJ databases">
        <authorList>
            <consortium name="Pathogen Informatics"/>
        </authorList>
    </citation>
    <scope>NUCLEOTIDE SEQUENCE [LARGE SCALE GENOMIC DNA]</scope>
    <source>
        <strain evidence="4">Lake Konstanz</strain>
    </source>
</reference>
<dbReference type="InterPro" id="IPR001611">
    <property type="entry name" value="Leu-rich_rpt"/>
</dbReference>
<feature type="signal peptide" evidence="2">
    <location>
        <begin position="1"/>
        <end position="29"/>
    </location>
</feature>
<keyword evidence="2" id="KW-0732">Signal</keyword>
<feature type="region of interest" description="Disordered" evidence="1">
    <location>
        <begin position="229"/>
        <end position="258"/>
    </location>
</feature>
<evidence type="ECO:0000313" key="4">
    <source>
        <dbReference type="Proteomes" id="UP000051952"/>
    </source>
</evidence>
<feature type="region of interest" description="Disordered" evidence="1">
    <location>
        <begin position="405"/>
        <end position="434"/>
    </location>
</feature>
<dbReference type="VEuPathDB" id="TriTrypDB:BSAL_79645"/>
<dbReference type="Proteomes" id="UP000051952">
    <property type="component" value="Unassembled WGS sequence"/>
</dbReference>
<dbReference type="InterPro" id="IPR032675">
    <property type="entry name" value="LRR_dom_sf"/>
</dbReference>
<evidence type="ECO:0008006" key="5">
    <source>
        <dbReference type="Google" id="ProtNLM"/>
    </source>
</evidence>
<evidence type="ECO:0000313" key="3">
    <source>
        <dbReference type="EMBL" id="CUG45364.1"/>
    </source>
</evidence>
<feature type="chain" id="PRO_5006621667" description="Membrane-associated protein" evidence="2">
    <location>
        <begin position="30"/>
        <end position="2767"/>
    </location>
</feature>
<evidence type="ECO:0000256" key="2">
    <source>
        <dbReference type="SAM" id="SignalP"/>
    </source>
</evidence>
<dbReference type="SUPFAM" id="SSF52058">
    <property type="entry name" value="L domain-like"/>
    <property type="match status" value="1"/>
</dbReference>
<dbReference type="PANTHER" id="PTHR48065">
    <property type="entry name" value="OS10G0469600 PROTEIN"/>
    <property type="match status" value="1"/>
</dbReference>
<keyword evidence="4" id="KW-1185">Reference proteome</keyword>
<feature type="compositionally biased region" description="Polar residues" evidence="1">
    <location>
        <begin position="319"/>
        <end position="374"/>
    </location>
</feature>
<accession>A0A0S4IXQ6</accession>
<organism evidence="3 4">
    <name type="scientific">Bodo saltans</name>
    <name type="common">Flagellated protozoan</name>
    <dbReference type="NCBI Taxonomy" id="75058"/>
    <lineage>
        <taxon>Eukaryota</taxon>
        <taxon>Discoba</taxon>
        <taxon>Euglenozoa</taxon>
        <taxon>Kinetoplastea</taxon>
        <taxon>Metakinetoplastina</taxon>
        <taxon>Eubodonida</taxon>
        <taxon>Bodonidae</taxon>
        <taxon>Bodo</taxon>
    </lineage>
</organism>
<dbReference type="PROSITE" id="PS51450">
    <property type="entry name" value="LRR"/>
    <property type="match status" value="1"/>
</dbReference>
<feature type="compositionally biased region" description="Low complexity" evidence="1">
    <location>
        <begin position="286"/>
        <end position="303"/>
    </location>
</feature>
<dbReference type="EMBL" id="CYKH01000819">
    <property type="protein sequence ID" value="CUG45364.1"/>
    <property type="molecule type" value="Genomic_DNA"/>
</dbReference>
<protein>
    <recommendedName>
        <fullName evidence="5">Membrane-associated protein</fullName>
    </recommendedName>
</protein>
<proteinExistence type="predicted"/>
<evidence type="ECO:0000256" key="1">
    <source>
        <dbReference type="SAM" id="MobiDB-lite"/>
    </source>
</evidence>
<dbReference type="PANTHER" id="PTHR48065:SF75">
    <property type="entry name" value="LEUCINE-RICH REPEAT-CONTAINING N-TERMINAL PLANT-TYPE DOMAIN-CONTAINING PROTEIN"/>
    <property type="match status" value="1"/>
</dbReference>
<dbReference type="Gene3D" id="3.80.10.10">
    <property type="entry name" value="Ribonuclease Inhibitor"/>
    <property type="match status" value="2"/>
</dbReference>